<dbReference type="Gene3D" id="3.30.420.10">
    <property type="entry name" value="Ribonuclease H-like superfamily/Ribonuclease H"/>
    <property type="match status" value="1"/>
</dbReference>
<evidence type="ECO:0000313" key="1">
    <source>
        <dbReference type="EMBL" id="GFY46097.1"/>
    </source>
</evidence>
<evidence type="ECO:0000313" key="2">
    <source>
        <dbReference type="Proteomes" id="UP000886998"/>
    </source>
</evidence>
<name>A0A8X7BXC6_9ARAC</name>
<dbReference type="InterPro" id="IPR036397">
    <property type="entry name" value="RNaseH_sf"/>
</dbReference>
<dbReference type="OrthoDB" id="6435879at2759"/>
<reference evidence="1" key="1">
    <citation type="submission" date="2020-08" db="EMBL/GenBank/DDBJ databases">
        <title>Multicomponent nature underlies the extraordinary mechanical properties of spider dragline silk.</title>
        <authorList>
            <person name="Kono N."/>
            <person name="Nakamura H."/>
            <person name="Mori M."/>
            <person name="Yoshida Y."/>
            <person name="Ohtoshi R."/>
            <person name="Malay A.D."/>
            <person name="Moran D.A.P."/>
            <person name="Tomita M."/>
            <person name="Numata K."/>
            <person name="Arakawa K."/>
        </authorList>
    </citation>
    <scope>NUCLEOTIDE SEQUENCE</scope>
</reference>
<dbReference type="Proteomes" id="UP000886998">
    <property type="component" value="Unassembled WGS sequence"/>
</dbReference>
<organism evidence="1 2">
    <name type="scientific">Trichonephila inaurata madagascariensis</name>
    <dbReference type="NCBI Taxonomy" id="2747483"/>
    <lineage>
        <taxon>Eukaryota</taxon>
        <taxon>Metazoa</taxon>
        <taxon>Ecdysozoa</taxon>
        <taxon>Arthropoda</taxon>
        <taxon>Chelicerata</taxon>
        <taxon>Arachnida</taxon>
        <taxon>Araneae</taxon>
        <taxon>Araneomorphae</taxon>
        <taxon>Entelegynae</taxon>
        <taxon>Araneoidea</taxon>
        <taxon>Nephilidae</taxon>
        <taxon>Trichonephila</taxon>
        <taxon>Trichonephila inaurata</taxon>
    </lineage>
</organism>
<protein>
    <submittedName>
        <fullName evidence="1">Transposable element Tcb1 transposase</fullName>
    </submittedName>
</protein>
<dbReference type="AlphaFoldDB" id="A0A8X7BXC6"/>
<sequence length="186" mass="21443">MLRRKDERWRIWRETSENKHPAVIARTAQAGDRSIMVWEMLSWHSLGSHVIMKGTLDQYKYASALEDHIHPYMPIVFPQDEWIYQQVNAKCHTAGSVCPGFEGFIVLPLSANLPDLNPIQNLGDHLDQILSHVIMEMRRRQTTEGPKGHLWFGGHHVDNFVHTGKADISKFEVSNSFQANFHHSTH</sequence>
<comment type="caution">
    <text evidence="1">The sequence shown here is derived from an EMBL/GenBank/DDBJ whole genome shotgun (WGS) entry which is preliminary data.</text>
</comment>
<dbReference type="GO" id="GO:0003676">
    <property type="term" value="F:nucleic acid binding"/>
    <property type="evidence" value="ECO:0007669"/>
    <property type="project" value="InterPro"/>
</dbReference>
<proteinExistence type="predicted"/>
<accession>A0A8X7BXC6</accession>
<keyword evidence="2" id="KW-1185">Reference proteome</keyword>
<gene>
    <name evidence="1" type="primary">X975_13037</name>
    <name evidence="1" type="ORF">TNIN_3441</name>
</gene>
<dbReference type="EMBL" id="BMAV01005191">
    <property type="protein sequence ID" value="GFY46097.1"/>
    <property type="molecule type" value="Genomic_DNA"/>
</dbReference>